<dbReference type="InterPro" id="IPR039421">
    <property type="entry name" value="Type_1_exporter"/>
</dbReference>
<sequence length="58" mass="6350">EEDLERVCRACGLSHFVHSLPNGFDTELSDSTTISAGQKQLLTIARAMLQNSPMLIFG</sequence>
<dbReference type="AlphaFoldDB" id="J9G984"/>
<accession>J9G984</accession>
<reference evidence="1" key="1">
    <citation type="journal article" date="2012" name="PLoS ONE">
        <title>Gene sets for utilization of primary and secondary nutrition supplies in the distal gut of endangered iberian lynx.</title>
        <authorList>
            <person name="Alcaide M."/>
            <person name="Messina E."/>
            <person name="Richter M."/>
            <person name="Bargiela R."/>
            <person name="Peplies J."/>
            <person name="Huws S.A."/>
            <person name="Newbold C.J."/>
            <person name="Golyshin P.N."/>
            <person name="Simon M.A."/>
            <person name="Lopez G."/>
            <person name="Yakimov M.M."/>
            <person name="Ferrer M."/>
        </authorList>
    </citation>
    <scope>NUCLEOTIDE SEQUENCE</scope>
</reference>
<gene>
    <name evidence="1" type="ORF">EVA_08070</name>
</gene>
<name>J9G984_9ZZZZ</name>
<dbReference type="PANTHER" id="PTHR43394">
    <property type="entry name" value="ATP-DEPENDENT PERMEASE MDL1, MITOCHONDRIAL"/>
    <property type="match status" value="1"/>
</dbReference>
<comment type="caution">
    <text evidence="1">The sequence shown here is derived from an EMBL/GenBank/DDBJ whole genome shotgun (WGS) entry which is preliminary data.</text>
</comment>
<dbReference type="Gene3D" id="3.40.50.300">
    <property type="entry name" value="P-loop containing nucleotide triphosphate hydrolases"/>
    <property type="match status" value="1"/>
</dbReference>
<dbReference type="EMBL" id="AMCI01002022">
    <property type="protein sequence ID" value="EJX03822.1"/>
    <property type="molecule type" value="Genomic_DNA"/>
</dbReference>
<evidence type="ECO:0000313" key="1">
    <source>
        <dbReference type="EMBL" id="EJX03822.1"/>
    </source>
</evidence>
<protein>
    <submittedName>
        <fullName evidence="1">Protein containing ABC transporter-like domain protein</fullName>
    </submittedName>
</protein>
<feature type="non-terminal residue" evidence="1">
    <location>
        <position position="1"/>
    </location>
</feature>
<organism evidence="1">
    <name type="scientific">gut metagenome</name>
    <dbReference type="NCBI Taxonomy" id="749906"/>
    <lineage>
        <taxon>unclassified sequences</taxon>
        <taxon>metagenomes</taxon>
        <taxon>organismal metagenomes</taxon>
    </lineage>
</organism>
<proteinExistence type="predicted"/>
<dbReference type="InterPro" id="IPR027417">
    <property type="entry name" value="P-loop_NTPase"/>
</dbReference>
<dbReference type="SUPFAM" id="SSF52540">
    <property type="entry name" value="P-loop containing nucleoside triphosphate hydrolases"/>
    <property type="match status" value="1"/>
</dbReference>